<dbReference type="KEGG" id="vg:55007366"/>
<sequence>MDLPKIKNSDLPPEIKAILGDEDAVFDSIVDPNDIVSIALSSDDMKKYYDERYATAMQLIEARNKLDEMQRQQRKINSTKQNNTDEIQRHNKRRKKNSKNSKKES</sequence>
<dbReference type="Proteomes" id="UP000281181">
    <property type="component" value="Segment"/>
</dbReference>
<reference evidence="2 3" key="1">
    <citation type="submission" date="2018-09" db="EMBL/GenBank/DDBJ databases">
        <authorList>
            <person name="You S."/>
        </authorList>
    </citation>
    <scope>NUCLEOTIDE SEQUENCE [LARGE SCALE GENOMIC DNA]</scope>
</reference>
<feature type="compositionally biased region" description="Polar residues" evidence="1">
    <location>
        <begin position="75"/>
        <end position="85"/>
    </location>
</feature>
<dbReference type="GeneID" id="55007366"/>
<organism evidence="2 3">
    <name type="scientific">Synechococcus phage S-P4</name>
    <dbReference type="NCBI Taxonomy" id="2484640"/>
    <lineage>
        <taxon>Viruses</taxon>
        <taxon>Duplodnaviria</taxon>
        <taxon>Heunggongvirae</taxon>
        <taxon>Uroviricota</taxon>
        <taxon>Caudoviricetes</taxon>
        <taxon>Pantevenvirales</taxon>
        <taxon>Kyanoviridae</taxon>
        <taxon>Leucotheavirus</taxon>
        <taxon>Leucotheavirus sp4</taxon>
    </lineage>
</organism>
<feature type="compositionally biased region" description="Basic residues" evidence="1">
    <location>
        <begin position="90"/>
        <end position="105"/>
    </location>
</feature>
<proteinExistence type="predicted"/>
<feature type="region of interest" description="Disordered" evidence="1">
    <location>
        <begin position="67"/>
        <end position="105"/>
    </location>
</feature>
<accession>A0A3G3M7A4</accession>
<evidence type="ECO:0000256" key="1">
    <source>
        <dbReference type="SAM" id="MobiDB-lite"/>
    </source>
</evidence>
<protein>
    <submittedName>
        <fullName evidence="2">Uncharacterized protein</fullName>
    </submittedName>
</protein>
<evidence type="ECO:0000313" key="3">
    <source>
        <dbReference type="Proteomes" id="UP000281181"/>
    </source>
</evidence>
<keyword evidence="3" id="KW-1185">Reference proteome</keyword>
<dbReference type="EMBL" id="MH920639">
    <property type="protein sequence ID" value="AYR01947.1"/>
    <property type="molecule type" value="Genomic_DNA"/>
</dbReference>
<dbReference type="RefSeq" id="YP_009816132.1">
    <property type="nucleotide sequence ID" value="NC_048102.1"/>
</dbReference>
<evidence type="ECO:0000313" key="2">
    <source>
        <dbReference type="EMBL" id="AYR01947.1"/>
    </source>
</evidence>
<name>A0A3G3M7A4_9CAUD</name>